<reference evidence="1 2" key="1">
    <citation type="journal article" date="2024" name="Chem. Sci.">
        <title>Discovery of megapolipeptins by genome mining of a Burkholderiales bacteria collection.</title>
        <authorList>
            <person name="Paulo B.S."/>
            <person name="Recchia M.J.J."/>
            <person name="Lee S."/>
            <person name="Fergusson C.H."/>
            <person name="Romanowski S.B."/>
            <person name="Hernandez A."/>
            <person name="Krull N."/>
            <person name="Liu D.Y."/>
            <person name="Cavanagh H."/>
            <person name="Bos A."/>
            <person name="Gray C.A."/>
            <person name="Murphy B.T."/>
            <person name="Linington R.G."/>
            <person name="Eustaquio A.S."/>
        </authorList>
    </citation>
    <scope>NUCLEOTIDE SEQUENCE [LARGE SCALE GENOMIC DNA]</scope>
    <source>
        <strain evidence="1 2">RL17-350-BIC-A</strain>
    </source>
</reference>
<protein>
    <submittedName>
        <fullName evidence="1">Uncharacterized protein</fullName>
    </submittedName>
</protein>
<proteinExistence type="predicted"/>
<keyword evidence="2" id="KW-1185">Reference proteome</keyword>
<organism evidence="1 2">
    <name type="scientific">Paraburkholderia dipogonis</name>
    <dbReference type="NCBI Taxonomy" id="1211383"/>
    <lineage>
        <taxon>Bacteria</taxon>
        <taxon>Pseudomonadati</taxon>
        <taxon>Pseudomonadota</taxon>
        <taxon>Betaproteobacteria</taxon>
        <taxon>Burkholderiales</taxon>
        <taxon>Burkholderiaceae</taxon>
        <taxon>Paraburkholderia</taxon>
    </lineage>
</organism>
<comment type="caution">
    <text evidence="1">The sequence shown here is derived from an EMBL/GenBank/DDBJ whole genome shotgun (WGS) entry which is preliminary data.</text>
</comment>
<dbReference type="RefSeq" id="WP_408180297.1">
    <property type="nucleotide sequence ID" value="NZ_JAQQEZ010000030.1"/>
</dbReference>
<dbReference type="EMBL" id="JAQQEZ010000030">
    <property type="protein sequence ID" value="MFM0005597.1"/>
    <property type="molecule type" value="Genomic_DNA"/>
</dbReference>
<accession>A0ABW9B2A0</accession>
<name>A0ABW9B2A0_9BURK</name>
<gene>
    <name evidence="1" type="ORF">PQR57_31925</name>
</gene>
<evidence type="ECO:0000313" key="1">
    <source>
        <dbReference type="EMBL" id="MFM0005597.1"/>
    </source>
</evidence>
<dbReference type="Proteomes" id="UP001629230">
    <property type="component" value="Unassembled WGS sequence"/>
</dbReference>
<sequence length="68" mass="7543">MNTLGDERLDTLSEIAIDCLGIEPLASPVQRQDARFVVVRAEDIARALESAYDVGLINGYRLHRLNGM</sequence>
<evidence type="ECO:0000313" key="2">
    <source>
        <dbReference type="Proteomes" id="UP001629230"/>
    </source>
</evidence>